<proteinExistence type="predicted"/>
<evidence type="ECO:0000256" key="1">
    <source>
        <dbReference type="PROSITE-ProRule" id="PRU00047"/>
    </source>
</evidence>
<keyword evidence="1" id="KW-0863">Zinc-finger</keyword>
<gene>
    <name evidence="3" type="ORF">Cgig2_025404</name>
</gene>
<dbReference type="GO" id="GO:0008270">
    <property type="term" value="F:zinc ion binding"/>
    <property type="evidence" value="ECO:0007669"/>
    <property type="project" value="UniProtKB-KW"/>
</dbReference>
<dbReference type="AlphaFoldDB" id="A0A9Q1K0C5"/>
<feature type="domain" description="CCHC-type" evidence="2">
    <location>
        <begin position="102"/>
        <end position="115"/>
    </location>
</feature>
<keyword evidence="1" id="KW-0479">Metal-binding</keyword>
<reference evidence="3" key="1">
    <citation type="submission" date="2022-04" db="EMBL/GenBank/DDBJ databases">
        <title>Carnegiea gigantea Genome sequencing and assembly v2.</title>
        <authorList>
            <person name="Copetti D."/>
            <person name="Sanderson M.J."/>
            <person name="Burquez A."/>
            <person name="Wojciechowski M.F."/>
        </authorList>
    </citation>
    <scope>NUCLEOTIDE SEQUENCE</scope>
    <source>
        <strain evidence="3">SGP5-SGP5p</strain>
        <tissue evidence="3">Aerial part</tissue>
    </source>
</reference>
<evidence type="ECO:0000313" key="4">
    <source>
        <dbReference type="Proteomes" id="UP001153076"/>
    </source>
</evidence>
<name>A0A9Q1K0C5_9CARY</name>
<organism evidence="3 4">
    <name type="scientific">Carnegiea gigantea</name>
    <dbReference type="NCBI Taxonomy" id="171969"/>
    <lineage>
        <taxon>Eukaryota</taxon>
        <taxon>Viridiplantae</taxon>
        <taxon>Streptophyta</taxon>
        <taxon>Embryophyta</taxon>
        <taxon>Tracheophyta</taxon>
        <taxon>Spermatophyta</taxon>
        <taxon>Magnoliopsida</taxon>
        <taxon>eudicotyledons</taxon>
        <taxon>Gunneridae</taxon>
        <taxon>Pentapetalae</taxon>
        <taxon>Caryophyllales</taxon>
        <taxon>Cactineae</taxon>
        <taxon>Cactaceae</taxon>
        <taxon>Cactoideae</taxon>
        <taxon>Echinocereeae</taxon>
        <taxon>Carnegiea</taxon>
    </lineage>
</organism>
<keyword evidence="4" id="KW-1185">Reference proteome</keyword>
<dbReference type="InterPro" id="IPR001878">
    <property type="entry name" value="Znf_CCHC"/>
</dbReference>
<dbReference type="OrthoDB" id="1707487at2759"/>
<evidence type="ECO:0000313" key="3">
    <source>
        <dbReference type="EMBL" id="KAJ8434434.1"/>
    </source>
</evidence>
<dbReference type="GO" id="GO:0003676">
    <property type="term" value="F:nucleic acid binding"/>
    <property type="evidence" value="ECO:0007669"/>
    <property type="project" value="InterPro"/>
</dbReference>
<keyword evidence="1" id="KW-0862">Zinc</keyword>
<sequence>MNPNYPATTPSAVAGGGRLSFSIHRFSLSKSIPKKHLKLTEEEEEIIVCDEEAPSEKAEQVVLCLLGKLNTTNYFNPGAMKMVLKNIWKPSHGVYVKLPDFCYACGKLGHVYQGCALFDENIPETELQYGDFPRASPIKPKGKTVEANLMDERRLVHAIRNKKKSS</sequence>
<protein>
    <recommendedName>
        <fullName evidence="2">CCHC-type domain-containing protein</fullName>
    </recommendedName>
</protein>
<evidence type="ECO:0000259" key="2">
    <source>
        <dbReference type="PROSITE" id="PS50158"/>
    </source>
</evidence>
<dbReference type="PROSITE" id="PS50158">
    <property type="entry name" value="ZF_CCHC"/>
    <property type="match status" value="1"/>
</dbReference>
<dbReference type="EMBL" id="JAKOGI010000478">
    <property type="protein sequence ID" value="KAJ8434434.1"/>
    <property type="molecule type" value="Genomic_DNA"/>
</dbReference>
<accession>A0A9Q1K0C5</accession>
<dbReference type="Proteomes" id="UP001153076">
    <property type="component" value="Unassembled WGS sequence"/>
</dbReference>
<comment type="caution">
    <text evidence="3">The sequence shown here is derived from an EMBL/GenBank/DDBJ whole genome shotgun (WGS) entry which is preliminary data.</text>
</comment>